<dbReference type="STRING" id="1017273.SAMN05443094_10781"/>
<keyword evidence="5" id="KW-1185">Reference proteome</keyword>
<reference evidence="3 4" key="1">
    <citation type="submission" date="2017-01" db="EMBL/GenBank/DDBJ databases">
        <authorList>
            <person name="Mah S.A."/>
            <person name="Swanson W.J."/>
            <person name="Moy G.W."/>
            <person name="Vacquier V.D."/>
        </authorList>
    </citation>
    <scope>NUCLEOTIDE SEQUENCE [LARGE SCALE GENOMIC DNA]</scope>
    <source>
        <strain evidence="3 4">NIO-1016</strain>
    </source>
</reference>
<dbReference type="GO" id="GO:0071111">
    <property type="term" value="F:cyclic-guanylate-specific phosphodiesterase activity"/>
    <property type="evidence" value="ECO:0007669"/>
    <property type="project" value="InterPro"/>
</dbReference>
<dbReference type="EMBL" id="MWSK01000007">
    <property type="protein sequence ID" value="OXS75708.1"/>
    <property type="molecule type" value="Genomic_DNA"/>
</dbReference>
<evidence type="ECO:0000259" key="1">
    <source>
        <dbReference type="PROSITE" id="PS50883"/>
    </source>
</evidence>
<dbReference type="Pfam" id="PF00563">
    <property type="entry name" value="EAL"/>
    <property type="match status" value="1"/>
</dbReference>
<dbReference type="PANTHER" id="PTHR33121:SF70">
    <property type="entry name" value="SIGNALING PROTEIN YKOW"/>
    <property type="match status" value="1"/>
</dbReference>
<proteinExistence type="predicted"/>
<dbReference type="SUPFAM" id="SSF141868">
    <property type="entry name" value="EAL domain-like"/>
    <property type="match status" value="1"/>
</dbReference>
<evidence type="ECO:0000313" key="3">
    <source>
        <dbReference type="EMBL" id="SIR34494.1"/>
    </source>
</evidence>
<sequence length="321" mass="36621">MAESCIECRIPVRFYEPGRLFISNEENWSFFDFQTIKEAEEKLELMQAKGLMGGIGRPEDQAPVRTAPLRDVVEWFSHQEVIRVIEKGQFVSFLQPIVETASGSVYGYESLLRTNEEAAIPPGRLFDTAQKLGMHSYLDKQARESAIVARKEHIQDGQKSFINFLPSTIYNPEFCLRHTFNIIEKYNVNPDDLVFEVVETEKIEDVDHLKKVLNVYKREGIKVALDDVGAGFSTIEMLEQLKPDYIKIDRSYVSYCDQDEEKQAFINRALHTASNLGIKTLAEGIERKEEYDYCREAGIPLAQGYFFGKPSAKPAAAIQVI</sequence>
<dbReference type="EMBL" id="FTLX01000007">
    <property type="protein sequence ID" value="SIR34494.1"/>
    <property type="molecule type" value="Genomic_DNA"/>
</dbReference>
<name>A0A1N7A5Y2_9BACI</name>
<feature type="domain" description="EAL" evidence="1">
    <location>
        <begin position="74"/>
        <end position="321"/>
    </location>
</feature>
<evidence type="ECO:0000313" key="5">
    <source>
        <dbReference type="Proteomes" id="UP000215545"/>
    </source>
</evidence>
<reference evidence="5" key="2">
    <citation type="submission" date="2017-03" db="EMBL/GenBank/DDBJ databases">
        <title>Bacillus sp. V-88(T) DSM27956, whole genome shotgun sequencing project.</title>
        <authorList>
            <person name="Dastager S.G."/>
            <person name="Neurgaonkar P.S."/>
            <person name="Dharne M.S."/>
        </authorList>
    </citation>
    <scope>NUCLEOTIDE SEQUENCE [LARGE SCALE GENOMIC DNA]</scope>
    <source>
        <strain evidence="5">DSM 25145</strain>
    </source>
</reference>
<organism evidence="3 4">
    <name type="scientific">Domibacillus enclensis</name>
    <dbReference type="NCBI Taxonomy" id="1017273"/>
    <lineage>
        <taxon>Bacteria</taxon>
        <taxon>Bacillati</taxon>
        <taxon>Bacillota</taxon>
        <taxon>Bacilli</taxon>
        <taxon>Bacillales</taxon>
        <taxon>Bacillaceae</taxon>
        <taxon>Domibacillus</taxon>
    </lineage>
</organism>
<dbReference type="InterPro" id="IPR050706">
    <property type="entry name" value="Cyclic-di-GMP_PDE-like"/>
</dbReference>
<dbReference type="InterPro" id="IPR035919">
    <property type="entry name" value="EAL_sf"/>
</dbReference>
<gene>
    <name evidence="2" type="ORF">B1B05_14320</name>
    <name evidence="3" type="ORF">SAMN05443094_10781</name>
</gene>
<reference evidence="2" key="3">
    <citation type="submission" date="2017-03" db="EMBL/GenBank/DDBJ databases">
        <authorList>
            <person name="Dastager S.G."/>
            <person name="Neurgaonkar P.S."/>
            <person name="Dharne M.S."/>
        </authorList>
    </citation>
    <scope>NUCLEOTIDE SEQUENCE</scope>
    <source>
        <strain evidence="2">DSM 25145</strain>
    </source>
</reference>
<dbReference type="RefSeq" id="WP_045850211.1">
    <property type="nucleotide sequence ID" value="NZ_FTLX01000007.1"/>
</dbReference>
<evidence type="ECO:0000313" key="2">
    <source>
        <dbReference type="EMBL" id="OXS75708.1"/>
    </source>
</evidence>
<dbReference type="PANTHER" id="PTHR33121">
    <property type="entry name" value="CYCLIC DI-GMP PHOSPHODIESTERASE PDEF"/>
    <property type="match status" value="1"/>
</dbReference>
<dbReference type="CDD" id="cd01948">
    <property type="entry name" value="EAL"/>
    <property type="match status" value="1"/>
</dbReference>
<dbReference type="OrthoDB" id="581425at2"/>
<dbReference type="PROSITE" id="PS50883">
    <property type="entry name" value="EAL"/>
    <property type="match status" value="1"/>
</dbReference>
<evidence type="ECO:0000313" key="4">
    <source>
        <dbReference type="Proteomes" id="UP000186385"/>
    </source>
</evidence>
<dbReference type="SMART" id="SM00052">
    <property type="entry name" value="EAL"/>
    <property type="match status" value="1"/>
</dbReference>
<protein>
    <submittedName>
        <fullName evidence="3">EAL domain, c-di-GMP-specific phosphodiesterase class I (Or its enzymatically inactive variant)</fullName>
    </submittedName>
    <submittedName>
        <fullName evidence="2">EAL domain-containing protein</fullName>
    </submittedName>
</protein>
<dbReference type="Gene3D" id="3.20.20.450">
    <property type="entry name" value="EAL domain"/>
    <property type="match status" value="1"/>
</dbReference>
<dbReference type="AlphaFoldDB" id="A0A1N7A5Y2"/>
<dbReference type="InterPro" id="IPR001633">
    <property type="entry name" value="EAL_dom"/>
</dbReference>
<dbReference type="Proteomes" id="UP000215545">
    <property type="component" value="Unassembled WGS sequence"/>
</dbReference>
<dbReference type="Proteomes" id="UP000186385">
    <property type="component" value="Unassembled WGS sequence"/>
</dbReference>
<accession>A0A1N7A5Y2</accession>